<dbReference type="Gene3D" id="3.40.50.300">
    <property type="entry name" value="P-loop containing nucleotide triphosphate hydrolases"/>
    <property type="match status" value="1"/>
</dbReference>
<dbReference type="SUPFAM" id="SSF52540">
    <property type="entry name" value="P-loop containing nucleoside triphosphate hydrolases"/>
    <property type="match status" value="1"/>
</dbReference>
<dbReference type="GO" id="GO:0030163">
    <property type="term" value="P:protein catabolic process"/>
    <property type="evidence" value="ECO:0007669"/>
    <property type="project" value="InterPro"/>
</dbReference>
<dbReference type="InterPro" id="IPR027065">
    <property type="entry name" value="Lon_Prtase"/>
</dbReference>
<comment type="caution">
    <text evidence="2">The sequence shown here is derived from an EMBL/GenBank/DDBJ whole genome shotgun (WGS) entry which is preliminary data.</text>
</comment>
<reference evidence="2" key="1">
    <citation type="journal article" date="2023" name="Front. Microbiol.">
        <title>Ralstonia chuxiongensis sp. nov., Ralstonia mojiangensis sp. nov., and Ralstonia soli sp. nov., isolated from tobacco fields, are three novel species in the family Burkholderiaceae.</title>
        <authorList>
            <person name="Lu C.H."/>
            <person name="Zhang Y.Y."/>
            <person name="Jiang N."/>
            <person name="Chen W."/>
            <person name="Shao X."/>
            <person name="Zhao Z.M."/>
            <person name="Lu W.L."/>
            <person name="Hu X."/>
            <person name="Xi Y.X."/>
            <person name="Zou S.Y."/>
            <person name="Wei Q.J."/>
            <person name="Lin Z.L."/>
            <person name="Gong L."/>
            <person name="Gai X.T."/>
            <person name="Zhang L.Q."/>
            <person name="Li J.Y."/>
            <person name="Jin Y."/>
            <person name="Xia Z.Y."/>
        </authorList>
    </citation>
    <scope>NUCLEOTIDE SEQUENCE</scope>
    <source>
        <strain evidence="2">22TCCZM01-4</strain>
    </source>
</reference>
<dbReference type="Pfam" id="PF00004">
    <property type="entry name" value="AAA"/>
    <property type="match status" value="1"/>
</dbReference>
<dbReference type="SMART" id="SM00382">
    <property type="entry name" value="AAA"/>
    <property type="match status" value="1"/>
</dbReference>
<name>A0AAE3LG34_9RALS</name>
<dbReference type="RefSeq" id="WP_260772861.1">
    <property type="nucleotide sequence ID" value="NZ_JAOCQH010000003.1"/>
</dbReference>
<dbReference type="AlphaFoldDB" id="A0AAE3LG34"/>
<dbReference type="PANTHER" id="PTHR10046">
    <property type="entry name" value="ATP DEPENDENT LON PROTEASE FAMILY MEMBER"/>
    <property type="match status" value="1"/>
</dbReference>
<reference evidence="2" key="2">
    <citation type="submission" date="2023-02" db="EMBL/GenBank/DDBJ databases">
        <authorList>
            <person name="Lu C.-H."/>
        </authorList>
    </citation>
    <scope>NUCLEOTIDE SEQUENCE</scope>
    <source>
        <strain evidence="2">22TCCZM01-4</strain>
    </source>
</reference>
<dbReference type="GO" id="GO:0004176">
    <property type="term" value="F:ATP-dependent peptidase activity"/>
    <property type="evidence" value="ECO:0007669"/>
    <property type="project" value="InterPro"/>
</dbReference>
<accession>A0AAE3LG34</accession>
<dbReference type="GO" id="GO:0005524">
    <property type="term" value="F:ATP binding"/>
    <property type="evidence" value="ECO:0007669"/>
    <property type="project" value="InterPro"/>
</dbReference>
<protein>
    <submittedName>
        <fullName evidence="2">AAA family ATPase</fullName>
    </submittedName>
</protein>
<dbReference type="GO" id="GO:0004252">
    <property type="term" value="F:serine-type endopeptidase activity"/>
    <property type="evidence" value="ECO:0007669"/>
    <property type="project" value="InterPro"/>
</dbReference>
<dbReference type="EMBL" id="JAOCQJ010000010">
    <property type="protein sequence ID" value="MCT7319292.1"/>
    <property type="molecule type" value="Genomic_DNA"/>
</dbReference>
<dbReference type="GO" id="GO:0016887">
    <property type="term" value="F:ATP hydrolysis activity"/>
    <property type="evidence" value="ECO:0007669"/>
    <property type="project" value="InterPro"/>
</dbReference>
<feature type="domain" description="AAA+ ATPase" evidence="1">
    <location>
        <begin position="171"/>
        <end position="317"/>
    </location>
</feature>
<evidence type="ECO:0000313" key="2">
    <source>
        <dbReference type="EMBL" id="MCT7319292.1"/>
    </source>
</evidence>
<dbReference type="Proteomes" id="UP001164374">
    <property type="component" value="Unassembled WGS sequence"/>
</dbReference>
<sequence>MTAPRKPTEYPPGFIPLGELSVLRSPASWQLLIPSTTHTALHAGEEAKVDLGEVKKDEPESSSADSPTAVAAEVVPVRRRAKARHIQVFAHEALEQASSDVLTADRHQQQYAKALLEKARSNDGYRALPRIRPALKKLEGIHSLLGNLRDPIQKLKIDLTLASAMRAKDFRVRPILLTGEPGVGKTQFALKLAEVLGVPMRKWSAGSSQASFQLTGGDSAFRSARPGMILEMLAKGSSATPVLILDEVDKIGADGRYPVTPVLLDLLEAETASTFQDTFLRMPFDASRIIIVLTANDLDTVPPALLSRVEVFDIRAPDPEQRLQIILAETQRLRRATGRRIELDIHAAEALAERSDLDLRKTSRLVLDAFATAMASCKHIAVPMMPKRVGSQSIGFVANRQSDERNKE</sequence>
<proteinExistence type="predicted"/>
<gene>
    <name evidence="2" type="ORF">N5I87_25010</name>
</gene>
<dbReference type="InterPro" id="IPR027417">
    <property type="entry name" value="P-loop_NTPase"/>
</dbReference>
<organism evidence="2 3">
    <name type="scientific">Ralstonia mojiangensis</name>
    <dbReference type="NCBI Taxonomy" id="2953895"/>
    <lineage>
        <taxon>Bacteria</taxon>
        <taxon>Pseudomonadati</taxon>
        <taxon>Pseudomonadota</taxon>
        <taxon>Betaproteobacteria</taxon>
        <taxon>Burkholderiales</taxon>
        <taxon>Burkholderiaceae</taxon>
        <taxon>Ralstonia</taxon>
    </lineage>
</organism>
<dbReference type="InterPro" id="IPR003593">
    <property type="entry name" value="AAA+_ATPase"/>
</dbReference>
<evidence type="ECO:0000259" key="1">
    <source>
        <dbReference type="SMART" id="SM00382"/>
    </source>
</evidence>
<evidence type="ECO:0000313" key="3">
    <source>
        <dbReference type="Proteomes" id="UP001164374"/>
    </source>
</evidence>
<dbReference type="InterPro" id="IPR003959">
    <property type="entry name" value="ATPase_AAA_core"/>
</dbReference>